<organism evidence="2 3">
    <name type="scientific">Paenibacillus terrae</name>
    <dbReference type="NCBI Taxonomy" id="159743"/>
    <lineage>
        <taxon>Bacteria</taxon>
        <taxon>Bacillati</taxon>
        <taxon>Bacillota</taxon>
        <taxon>Bacilli</taxon>
        <taxon>Bacillales</taxon>
        <taxon>Paenibacillaceae</taxon>
        <taxon>Paenibacillus</taxon>
    </lineage>
</organism>
<dbReference type="OrthoDB" id="2899891at2"/>
<gene>
    <name evidence="2" type="ORF">QD47_27885</name>
</gene>
<sequence>MIKIKISEQLGKHKMTRKELAELTGIRAGTVGMLYDETIKRIDVEWLDKLCKVFNCKLTDIIDFVPDDELQEEPKD</sequence>
<name>A0A0D7WU21_9BACL</name>
<dbReference type="GO" id="GO:0003677">
    <property type="term" value="F:DNA binding"/>
    <property type="evidence" value="ECO:0007669"/>
    <property type="project" value="InterPro"/>
</dbReference>
<dbReference type="Gene3D" id="1.10.260.40">
    <property type="entry name" value="lambda repressor-like DNA-binding domains"/>
    <property type="match status" value="1"/>
</dbReference>
<dbReference type="Proteomes" id="UP000032534">
    <property type="component" value="Unassembled WGS sequence"/>
</dbReference>
<comment type="caution">
    <text evidence="2">The sequence shown here is derived from an EMBL/GenBank/DDBJ whole genome shotgun (WGS) entry which is preliminary data.</text>
</comment>
<dbReference type="AlphaFoldDB" id="A0A0D7WU21"/>
<keyword evidence="3" id="KW-1185">Reference proteome</keyword>
<accession>A0A0D7WU21</accession>
<dbReference type="SMART" id="SM00530">
    <property type="entry name" value="HTH_XRE"/>
    <property type="match status" value="1"/>
</dbReference>
<dbReference type="SUPFAM" id="SSF47413">
    <property type="entry name" value="lambda repressor-like DNA-binding domains"/>
    <property type="match status" value="1"/>
</dbReference>
<evidence type="ECO:0000313" key="2">
    <source>
        <dbReference type="EMBL" id="KJD42494.1"/>
    </source>
</evidence>
<dbReference type="InterPro" id="IPR010982">
    <property type="entry name" value="Lambda_DNA-bd_dom_sf"/>
</dbReference>
<dbReference type="PROSITE" id="PS50943">
    <property type="entry name" value="HTH_CROC1"/>
    <property type="match status" value="1"/>
</dbReference>
<proteinExistence type="predicted"/>
<dbReference type="RefSeq" id="WP_044649181.1">
    <property type="nucleotide sequence ID" value="NZ_JTHP01000116.1"/>
</dbReference>
<dbReference type="CDD" id="cd00093">
    <property type="entry name" value="HTH_XRE"/>
    <property type="match status" value="1"/>
</dbReference>
<dbReference type="EMBL" id="JTHP01000116">
    <property type="protein sequence ID" value="KJD42494.1"/>
    <property type="molecule type" value="Genomic_DNA"/>
</dbReference>
<reference evidence="2 3" key="1">
    <citation type="submission" date="2014-11" db="EMBL/GenBank/DDBJ databases">
        <title>Draft Genome Sequences of Paenibacillus polymyxa NRRL B-30509 and Paenibacillus terrae NRRL B-30644, Strains from a Poultry Environment that Produce Tridecaptin A and Paenicidins.</title>
        <authorList>
            <person name="van Belkum M.J."/>
            <person name="Lohans C.T."/>
            <person name="Vederas J.C."/>
        </authorList>
    </citation>
    <scope>NUCLEOTIDE SEQUENCE [LARGE SCALE GENOMIC DNA]</scope>
    <source>
        <strain evidence="2 3">NRRL B-30644</strain>
    </source>
</reference>
<dbReference type="Pfam" id="PF13443">
    <property type="entry name" value="HTH_26"/>
    <property type="match status" value="1"/>
</dbReference>
<dbReference type="PATRIC" id="fig|159743.3.peg.6220"/>
<evidence type="ECO:0000313" key="3">
    <source>
        <dbReference type="Proteomes" id="UP000032534"/>
    </source>
</evidence>
<evidence type="ECO:0000259" key="1">
    <source>
        <dbReference type="PROSITE" id="PS50943"/>
    </source>
</evidence>
<dbReference type="InterPro" id="IPR001387">
    <property type="entry name" value="Cro/C1-type_HTH"/>
</dbReference>
<feature type="domain" description="HTH cro/C1-type" evidence="1">
    <location>
        <begin position="6"/>
        <end position="61"/>
    </location>
</feature>
<protein>
    <recommendedName>
        <fullName evidence="1">HTH cro/C1-type domain-containing protein</fullName>
    </recommendedName>
</protein>